<reference evidence="2" key="1">
    <citation type="submission" date="2023-03" db="EMBL/GenBank/DDBJ databases">
        <title>Massive genome expansion in bonnet fungi (Mycena s.s.) driven by repeated elements and novel gene families across ecological guilds.</title>
        <authorList>
            <consortium name="Lawrence Berkeley National Laboratory"/>
            <person name="Harder C.B."/>
            <person name="Miyauchi S."/>
            <person name="Viragh M."/>
            <person name="Kuo A."/>
            <person name="Thoen E."/>
            <person name="Andreopoulos B."/>
            <person name="Lu D."/>
            <person name="Skrede I."/>
            <person name="Drula E."/>
            <person name="Henrissat B."/>
            <person name="Morin E."/>
            <person name="Kohler A."/>
            <person name="Barry K."/>
            <person name="LaButti K."/>
            <person name="Morin E."/>
            <person name="Salamov A."/>
            <person name="Lipzen A."/>
            <person name="Mereny Z."/>
            <person name="Hegedus B."/>
            <person name="Baldrian P."/>
            <person name="Stursova M."/>
            <person name="Weitz H."/>
            <person name="Taylor A."/>
            <person name="Grigoriev I.V."/>
            <person name="Nagy L.G."/>
            <person name="Martin F."/>
            <person name="Kauserud H."/>
        </authorList>
    </citation>
    <scope>NUCLEOTIDE SEQUENCE</scope>
    <source>
        <strain evidence="2">9144</strain>
    </source>
</reference>
<keyword evidence="3" id="KW-1185">Reference proteome</keyword>
<name>A0AAD6YI75_9AGAR</name>
<feature type="region of interest" description="Disordered" evidence="1">
    <location>
        <begin position="1"/>
        <end position="20"/>
    </location>
</feature>
<comment type="caution">
    <text evidence="2">The sequence shown here is derived from an EMBL/GenBank/DDBJ whole genome shotgun (WGS) entry which is preliminary data.</text>
</comment>
<gene>
    <name evidence="2" type="ORF">GGX14DRAFT_391914</name>
</gene>
<proteinExistence type="predicted"/>
<dbReference type="EMBL" id="JARJCW010000017">
    <property type="protein sequence ID" value="KAJ7215484.1"/>
    <property type="molecule type" value="Genomic_DNA"/>
</dbReference>
<dbReference type="AlphaFoldDB" id="A0AAD6YI75"/>
<organism evidence="2 3">
    <name type="scientific">Mycena pura</name>
    <dbReference type="NCBI Taxonomy" id="153505"/>
    <lineage>
        <taxon>Eukaryota</taxon>
        <taxon>Fungi</taxon>
        <taxon>Dikarya</taxon>
        <taxon>Basidiomycota</taxon>
        <taxon>Agaricomycotina</taxon>
        <taxon>Agaricomycetes</taxon>
        <taxon>Agaricomycetidae</taxon>
        <taxon>Agaricales</taxon>
        <taxon>Marasmiineae</taxon>
        <taxon>Mycenaceae</taxon>
        <taxon>Mycena</taxon>
    </lineage>
</organism>
<evidence type="ECO:0000313" key="2">
    <source>
        <dbReference type="EMBL" id="KAJ7215484.1"/>
    </source>
</evidence>
<protein>
    <submittedName>
        <fullName evidence="2">Uncharacterized protein</fullName>
    </submittedName>
</protein>
<evidence type="ECO:0000256" key="1">
    <source>
        <dbReference type="SAM" id="MobiDB-lite"/>
    </source>
</evidence>
<sequence>MIGSAFERVRTRSAQKHPCPNAEPNYAFRFGQPLNLEPELGVQFSSVQWRLLVVESTGASTSQNGVGRTRSSYLAWAWLFASVQRENRPRLLDQSPESMHFVVGSSKSWVLGFALKAGPRVELKTFRTKLKIVYQGLQVPWPSDREIAIRRPADQLNIPEDYWNLHACKFATSLGVSAMLRIPEKHQQHRMWSFPVSQTHQINAEDLLDQK</sequence>
<dbReference type="Proteomes" id="UP001219525">
    <property type="component" value="Unassembled WGS sequence"/>
</dbReference>
<evidence type="ECO:0000313" key="3">
    <source>
        <dbReference type="Proteomes" id="UP001219525"/>
    </source>
</evidence>
<accession>A0AAD6YI75</accession>